<organism evidence="2 3">
    <name type="scientific">Streptomyces stramineus</name>
    <dbReference type="NCBI Taxonomy" id="173861"/>
    <lineage>
        <taxon>Bacteria</taxon>
        <taxon>Bacillati</taxon>
        <taxon>Actinomycetota</taxon>
        <taxon>Actinomycetes</taxon>
        <taxon>Kitasatosporales</taxon>
        <taxon>Streptomycetaceae</taxon>
        <taxon>Streptomyces</taxon>
    </lineage>
</organism>
<dbReference type="EMBL" id="BAAAHB010000087">
    <property type="protein sequence ID" value="GAA0485229.1"/>
    <property type="molecule type" value="Genomic_DNA"/>
</dbReference>
<comment type="caution">
    <text evidence="2">The sequence shown here is derived from an EMBL/GenBank/DDBJ whole genome shotgun (WGS) entry which is preliminary data.</text>
</comment>
<feature type="compositionally biased region" description="Basic and acidic residues" evidence="1">
    <location>
        <begin position="1"/>
        <end position="22"/>
    </location>
</feature>
<keyword evidence="3" id="KW-1185">Reference proteome</keyword>
<evidence type="ECO:0000256" key="1">
    <source>
        <dbReference type="SAM" id="MobiDB-lite"/>
    </source>
</evidence>
<dbReference type="SUPFAM" id="SSF160631">
    <property type="entry name" value="SMI1/KNR4-like"/>
    <property type="match status" value="1"/>
</dbReference>
<proteinExistence type="predicted"/>
<gene>
    <name evidence="2" type="ORF">GCM10009544_53500</name>
</gene>
<dbReference type="InterPro" id="IPR037883">
    <property type="entry name" value="Knr4/Smi1-like_sf"/>
</dbReference>
<evidence type="ECO:0000313" key="3">
    <source>
        <dbReference type="Proteomes" id="UP001499895"/>
    </source>
</evidence>
<name>A0ABN1AWC3_9ACTN</name>
<sequence length="230" mass="25390">MTAEAVREGREGREGPEGREGGAARSAFDAVRRLMPPHENAGERVDWEAAERLWGTGFPADYVAFMAEYGEGTVQDFLHILQPLPSPYWTDPDDGMRAETVNARGFLRNFSGPPGLTARSPAPVLAWGVTAGPDILCWQTTDEDPDRWPVVVIGRHTPEPVSLHDRSMTGFLRGLFLAEFDRCPLSGTQLWGRRPKFLHCREEQRLWDAGIDPWAGAPGEPDPHAGPPLG</sequence>
<reference evidence="2 3" key="1">
    <citation type="journal article" date="2019" name="Int. J. Syst. Evol. Microbiol.">
        <title>The Global Catalogue of Microorganisms (GCM) 10K type strain sequencing project: providing services to taxonomists for standard genome sequencing and annotation.</title>
        <authorList>
            <consortium name="The Broad Institute Genomics Platform"/>
            <consortium name="The Broad Institute Genome Sequencing Center for Infectious Disease"/>
            <person name="Wu L."/>
            <person name="Ma J."/>
        </authorList>
    </citation>
    <scope>NUCLEOTIDE SEQUENCE [LARGE SCALE GENOMIC DNA]</scope>
    <source>
        <strain evidence="2 3">JCM 10649</strain>
    </source>
</reference>
<protein>
    <recommendedName>
        <fullName evidence="4">Knr4/Smi1-like domain-containing protein</fullName>
    </recommendedName>
</protein>
<feature type="region of interest" description="Disordered" evidence="1">
    <location>
        <begin position="1"/>
        <end position="30"/>
    </location>
</feature>
<dbReference type="Proteomes" id="UP001499895">
    <property type="component" value="Unassembled WGS sequence"/>
</dbReference>
<evidence type="ECO:0000313" key="2">
    <source>
        <dbReference type="EMBL" id="GAA0485229.1"/>
    </source>
</evidence>
<dbReference type="RefSeq" id="WP_344095463.1">
    <property type="nucleotide sequence ID" value="NZ_BAAAHB010000087.1"/>
</dbReference>
<evidence type="ECO:0008006" key="4">
    <source>
        <dbReference type="Google" id="ProtNLM"/>
    </source>
</evidence>
<dbReference type="Pfam" id="PF14568">
    <property type="entry name" value="SUKH_6"/>
    <property type="match status" value="1"/>
</dbReference>
<accession>A0ABN1AWC3</accession>